<dbReference type="Proteomes" id="UP000321378">
    <property type="component" value="Chromosome"/>
</dbReference>
<name>A0A510KMP3_9FUSO</name>
<feature type="domain" description="DUF6314" evidence="1">
    <location>
        <begin position="38"/>
        <end position="149"/>
    </location>
</feature>
<proteinExistence type="predicted"/>
<protein>
    <recommendedName>
        <fullName evidence="1">DUF6314 domain-containing protein</fullName>
    </recommendedName>
</protein>
<gene>
    <name evidence="2" type="ORF">JMUB3935_0159</name>
</gene>
<dbReference type="Pfam" id="PF19834">
    <property type="entry name" value="DUF6314"/>
    <property type="match status" value="1"/>
</dbReference>
<dbReference type="AlphaFoldDB" id="A0A510KMP3"/>
<reference evidence="2 3" key="1">
    <citation type="submission" date="2019-07" db="EMBL/GenBank/DDBJ databases">
        <title>Complete Genome Sequence of Leptotrichia trevisanii Strain JMUB3935.</title>
        <authorList>
            <person name="Watanabe S."/>
            <person name="Cui L."/>
        </authorList>
    </citation>
    <scope>NUCLEOTIDE SEQUENCE [LARGE SCALE GENOMIC DNA]</scope>
    <source>
        <strain evidence="2 3">JMUB3935</strain>
    </source>
</reference>
<organism evidence="2 3">
    <name type="scientific">Leptotrichia trevisanii</name>
    <dbReference type="NCBI Taxonomy" id="109328"/>
    <lineage>
        <taxon>Bacteria</taxon>
        <taxon>Fusobacteriati</taxon>
        <taxon>Fusobacteriota</taxon>
        <taxon>Fusobacteriia</taxon>
        <taxon>Fusobacteriales</taxon>
        <taxon>Leptotrichiaceae</taxon>
        <taxon>Leptotrichia</taxon>
    </lineage>
</organism>
<dbReference type="RefSeq" id="WP_146995799.1">
    <property type="nucleotide sequence ID" value="NZ_AP019840.1"/>
</dbReference>
<evidence type="ECO:0000313" key="2">
    <source>
        <dbReference type="EMBL" id="BBM51203.1"/>
    </source>
</evidence>
<accession>A0A510KMP3</accession>
<dbReference type="EMBL" id="AP019840">
    <property type="protein sequence ID" value="BBM51203.1"/>
    <property type="molecule type" value="Genomic_DNA"/>
</dbReference>
<sequence>MKKNRMNGIVNVYEMMKNVKKICFKANSMESSQMGWNYVGEGNVVVTEGQESLYFFEEVVLDNNMRCNDKKLWKFKKNCIEFYRFRDGDYEKIFEFLFCEGEFIVKREYLCSPDLYYGEINILDDGKICLLVKVKGEKKNEVLEYTYSR</sequence>
<evidence type="ECO:0000259" key="1">
    <source>
        <dbReference type="Pfam" id="PF19834"/>
    </source>
</evidence>
<dbReference type="InterPro" id="IPR045632">
    <property type="entry name" value="DUF6314"/>
</dbReference>
<evidence type="ECO:0000313" key="3">
    <source>
        <dbReference type="Proteomes" id="UP000321378"/>
    </source>
</evidence>